<sequence length="192" mass="22188">MIGNDIVDLNIAAQQSNWKRPRFLNKIFTEQEQQLIHNSKNQTTTVWRLWSMKEAAYKINIQQYGGRLFAPKKLQCTILTNQKGWVRFMGQTYQTQSVVTKNSISTIAHTLAQKQFIHKVFKINDSSYQAQSDKTKQELLQLVSQYKKVPIHNLQICKDANNIPQLFFKGIKQKISISMAHHGLYGGCGICW</sequence>
<reference evidence="4" key="1">
    <citation type="journal article" date="2019" name="Int. J. Syst. Evol. Microbiol.">
        <title>The Global Catalogue of Microorganisms (GCM) 10K type strain sequencing project: providing services to taxonomists for standard genome sequencing and annotation.</title>
        <authorList>
            <consortium name="The Broad Institute Genomics Platform"/>
            <consortium name="The Broad Institute Genome Sequencing Center for Infectious Disease"/>
            <person name="Wu L."/>
            <person name="Ma J."/>
        </authorList>
    </citation>
    <scope>NUCLEOTIDE SEQUENCE [LARGE SCALE GENOMIC DNA]</scope>
    <source>
        <strain evidence="4">KCTC 42587</strain>
    </source>
</reference>
<comment type="caution">
    <text evidence="3">The sequence shown here is derived from an EMBL/GenBank/DDBJ whole genome shotgun (WGS) entry which is preliminary data.</text>
</comment>
<dbReference type="EMBL" id="JBHULS010000005">
    <property type="protein sequence ID" value="MFD2552407.1"/>
    <property type="molecule type" value="Genomic_DNA"/>
</dbReference>
<evidence type="ECO:0000313" key="4">
    <source>
        <dbReference type="Proteomes" id="UP001597472"/>
    </source>
</evidence>
<dbReference type="Gene3D" id="3.90.470.20">
    <property type="entry name" value="4'-phosphopantetheinyl transferase domain"/>
    <property type="match status" value="1"/>
</dbReference>
<evidence type="ECO:0000256" key="1">
    <source>
        <dbReference type="ARBA" id="ARBA00022679"/>
    </source>
</evidence>
<dbReference type="Proteomes" id="UP001597472">
    <property type="component" value="Unassembled WGS sequence"/>
</dbReference>
<accession>A0ABW5KTY6</accession>
<proteinExistence type="predicted"/>
<protein>
    <submittedName>
        <fullName evidence="3">4'-phosphopantetheinyl transferase superfamily protein</fullName>
    </submittedName>
</protein>
<evidence type="ECO:0000259" key="2">
    <source>
        <dbReference type="Pfam" id="PF01648"/>
    </source>
</evidence>
<dbReference type="Pfam" id="PF01648">
    <property type="entry name" value="ACPS"/>
    <property type="match status" value="1"/>
</dbReference>
<evidence type="ECO:0000313" key="3">
    <source>
        <dbReference type="EMBL" id="MFD2552407.1"/>
    </source>
</evidence>
<feature type="domain" description="4'-phosphopantetheinyl transferase" evidence="2">
    <location>
        <begin position="2"/>
        <end position="100"/>
    </location>
</feature>
<keyword evidence="1 3" id="KW-0808">Transferase</keyword>
<dbReference type="RefSeq" id="WP_376894532.1">
    <property type="nucleotide sequence ID" value="NZ_JBHULS010000005.1"/>
</dbReference>
<dbReference type="GO" id="GO:0016740">
    <property type="term" value="F:transferase activity"/>
    <property type="evidence" value="ECO:0007669"/>
    <property type="project" value="UniProtKB-KW"/>
</dbReference>
<name>A0ABW5KTY6_9FLAO</name>
<keyword evidence="4" id="KW-1185">Reference proteome</keyword>
<dbReference type="InterPro" id="IPR037143">
    <property type="entry name" value="4-PPantetheinyl_Trfase_dom_sf"/>
</dbReference>
<gene>
    <name evidence="3" type="ORF">ACFSQP_11320</name>
</gene>
<dbReference type="InterPro" id="IPR008278">
    <property type="entry name" value="4-PPantetheinyl_Trfase_dom"/>
</dbReference>
<dbReference type="SUPFAM" id="SSF56214">
    <property type="entry name" value="4'-phosphopantetheinyl transferase"/>
    <property type="match status" value="1"/>
</dbReference>
<organism evidence="3 4">
    <name type="scientific">Bizionia sediminis</name>
    <dbReference type="NCBI Taxonomy" id="1737064"/>
    <lineage>
        <taxon>Bacteria</taxon>
        <taxon>Pseudomonadati</taxon>
        <taxon>Bacteroidota</taxon>
        <taxon>Flavobacteriia</taxon>
        <taxon>Flavobacteriales</taxon>
        <taxon>Flavobacteriaceae</taxon>
        <taxon>Bizionia</taxon>
    </lineage>
</organism>